<dbReference type="Proteomes" id="UP000015001">
    <property type="component" value="Unassembled WGS sequence"/>
</dbReference>
<organism evidence="1 2">
    <name type="scientific">Streptomyces afghaniensis 772</name>
    <dbReference type="NCBI Taxonomy" id="1283301"/>
    <lineage>
        <taxon>Bacteria</taxon>
        <taxon>Bacillati</taxon>
        <taxon>Actinomycetota</taxon>
        <taxon>Actinomycetes</taxon>
        <taxon>Kitasatosporales</taxon>
        <taxon>Streptomycetaceae</taxon>
        <taxon>Streptomyces</taxon>
    </lineage>
</organism>
<accession>S4NUN4</accession>
<keyword evidence="2" id="KW-1185">Reference proteome</keyword>
<dbReference type="AlphaFoldDB" id="S4NUN4"/>
<reference evidence="1 2" key="1">
    <citation type="submission" date="2013-02" db="EMBL/GenBank/DDBJ databases">
        <title>Draft Genome Sequence of Streptomyces afghaniensis, Which Produces Compounds of the Julimycin B-Complex.</title>
        <authorList>
            <person name="Gruening B.A."/>
            <person name="Praeg A."/>
            <person name="Erxleben A."/>
            <person name="Guenther S."/>
            <person name="Fiedler H.-P."/>
            <person name="Goodfellow M."/>
            <person name="Mueller M."/>
        </authorList>
    </citation>
    <scope>NUCLEOTIDE SEQUENCE [LARGE SCALE GENOMIC DNA]</scope>
    <source>
        <strain evidence="1 2">772</strain>
    </source>
</reference>
<protein>
    <submittedName>
        <fullName evidence="1">Uncharacterized protein</fullName>
    </submittedName>
</protein>
<comment type="caution">
    <text evidence="1">The sequence shown here is derived from an EMBL/GenBank/DDBJ whole genome shotgun (WGS) entry which is preliminary data.</text>
</comment>
<dbReference type="EMBL" id="AOPY01001275">
    <property type="protein sequence ID" value="EPJ42199.1"/>
    <property type="molecule type" value="Genomic_DNA"/>
</dbReference>
<gene>
    <name evidence="1" type="ORF">STAFG_0758</name>
</gene>
<sequence length="30" mass="3458">MKKPWLDGETSQGRKRWCGGRWVDSGTTYA</sequence>
<evidence type="ECO:0000313" key="1">
    <source>
        <dbReference type="EMBL" id="EPJ42199.1"/>
    </source>
</evidence>
<proteinExistence type="predicted"/>
<evidence type="ECO:0000313" key="2">
    <source>
        <dbReference type="Proteomes" id="UP000015001"/>
    </source>
</evidence>
<dbReference type="HOGENOM" id="CLU_3405641_0_0_11"/>
<name>S4NUN4_9ACTN</name>